<evidence type="ECO:0000313" key="10">
    <source>
        <dbReference type="Proteomes" id="UP000813385"/>
    </source>
</evidence>
<feature type="compositionally biased region" description="Basic and acidic residues" evidence="6">
    <location>
        <begin position="394"/>
        <end position="403"/>
    </location>
</feature>
<evidence type="ECO:0000256" key="5">
    <source>
        <dbReference type="ARBA" id="ARBA00038359"/>
    </source>
</evidence>
<dbReference type="EMBL" id="JAGPXD010000003">
    <property type="protein sequence ID" value="KAH7362754.1"/>
    <property type="molecule type" value="Genomic_DNA"/>
</dbReference>
<evidence type="ECO:0000256" key="2">
    <source>
        <dbReference type="ARBA" id="ARBA00022692"/>
    </source>
</evidence>
<feature type="transmembrane region" description="Helical" evidence="7">
    <location>
        <begin position="226"/>
        <end position="247"/>
    </location>
</feature>
<keyword evidence="3 7" id="KW-1133">Transmembrane helix</keyword>
<evidence type="ECO:0000256" key="3">
    <source>
        <dbReference type="ARBA" id="ARBA00022989"/>
    </source>
</evidence>
<dbReference type="PANTHER" id="PTHR33048:SF42">
    <property type="entry name" value="INTEGRAL MEMBRANE PROTEIN"/>
    <property type="match status" value="1"/>
</dbReference>
<dbReference type="PANTHER" id="PTHR33048">
    <property type="entry name" value="PTH11-LIKE INTEGRAL MEMBRANE PROTEIN (AFU_ORTHOLOGUE AFUA_5G11245)"/>
    <property type="match status" value="1"/>
</dbReference>
<dbReference type="InterPro" id="IPR049326">
    <property type="entry name" value="Rhodopsin_dom_fungi"/>
</dbReference>
<feature type="region of interest" description="Disordered" evidence="6">
    <location>
        <begin position="297"/>
        <end position="367"/>
    </location>
</feature>
<protein>
    <recommendedName>
        <fullName evidence="8">Rhodopsin domain-containing protein</fullName>
    </recommendedName>
</protein>
<dbReference type="InterPro" id="IPR052337">
    <property type="entry name" value="SAT4-like"/>
</dbReference>
<comment type="subcellular location">
    <subcellularLocation>
        <location evidence="1">Membrane</location>
        <topology evidence="1">Multi-pass membrane protein</topology>
    </subcellularLocation>
</comment>
<keyword evidence="2 7" id="KW-0812">Transmembrane</keyword>
<feature type="region of interest" description="Disordered" evidence="6">
    <location>
        <begin position="380"/>
        <end position="410"/>
    </location>
</feature>
<keyword evidence="10" id="KW-1185">Reference proteome</keyword>
<feature type="transmembrane region" description="Helical" evidence="7">
    <location>
        <begin position="143"/>
        <end position="164"/>
    </location>
</feature>
<evidence type="ECO:0000256" key="1">
    <source>
        <dbReference type="ARBA" id="ARBA00004141"/>
    </source>
</evidence>
<evidence type="ECO:0000256" key="7">
    <source>
        <dbReference type="SAM" id="Phobius"/>
    </source>
</evidence>
<feature type="transmembrane region" description="Helical" evidence="7">
    <location>
        <begin position="72"/>
        <end position="97"/>
    </location>
</feature>
<name>A0A8K0TIJ3_9PEZI</name>
<feature type="domain" description="Rhodopsin" evidence="8">
    <location>
        <begin position="56"/>
        <end position="290"/>
    </location>
</feature>
<proteinExistence type="inferred from homology"/>
<evidence type="ECO:0000313" key="9">
    <source>
        <dbReference type="EMBL" id="KAH7362754.1"/>
    </source>
</evidence>
<keyword evidence="4 7" id="KW-0472">Membrane</keyword>
<feature type="transmembrane region" description="Helical" evidence="7">
    <location>
        <begin position="38"/>
        <end position="60"/>
    </location>
</feature>
<evidence type="ECO:0000259" key="8">
    <source>
        <dbReference type="Pfam" id="PF20684"/>
    </source>
</evidence>
<accession>A0A8K0TIJ3</accession>
<dbReference type="GO" id="GO:0016020">
    <property type="term" value="C:membrane"/>
    <property type="evidence" value="ECO:0007669"/>
    <property type="project" value="UniProtKB-SubCell"/>
</dbReference>
<comment type="similarity">
    <text evidence="5">Belongs to the SAT4 family.</text>
</comment>
<dbReference type="Pfam" id="PF20684">
    <property type="entry name" value="Fung_rhodopsin"/>
    <property type="match status" value="1"/>
</dbReference>
<evidence type="ECO:0000256" key="4">
    <source>
        <dbReference type="ARBA" id="ARBA00023136"/>
    </source>
</evidence>
<reference evidence="9" key="1">
    <citation type="journal article" date="2021" name="Nat. Commun.">
        <title>Genetic determinants of endophytism in the Arabidopsis root mycobiome.</title>
        <authorList>
            <person name="Mesny F."/>
            <person name="Miyauchi S."/>
            <person name="Thiergart T."/>
            <person name="Pickel B."/>
            <person name="Atanasova L."/>
            <person name="Karlsson M."/>
            <person name="Huettel B."/>
            <person name="Barry K.W."/>
            <person name="Haridas S."/>
            <person name="Chen C."/>
            <person name="Bauer D."/>
            <person name="Andreopoulos W."/>
            <person name="Pangilinan J."/>
            <person name="LaButti K."/>
            <person name="Riley R."/>
            <person name="Lipzen A."/>
            <person name="Clum A."/>
            <person name="Drula E."/>
            <person name="Henrissat B."/>
            <person name="Kohler A."/>
            <person name="Grigoriev I.V."/>
            <person name="Martin F.M."/>
            <person name="Hacquard S."/>
        </authorList>
    </citation>
    <scope>NUCLEOTIDE SEQUENCE</scope>
    <source>
        <strain evidence="9">MPI-CAGE-AT-0016</strain>
    </source>
</reference>
<sequence length="410" mass="44868">MLFLVLETIGGLVPRQDAPAAGDTAFVMPTFDKDPGPLVNASIWTMTAVGTVFLAARVYFKTIHTANMWWDDYLLIAGWAFLLANSAIISELMRVGFGMTLDFIPRNHTLSTTADMLNKIALGLSKTSFAVTLLRVAQGWQKWFIWTLVISMNALFLVNCVTTWKPACGRPGDTYQISLPEPCWSVELMSLMAMICNEYSALVDFCLALLPWKIIWTFQMRRHEKIGVAVAMSLGLAAGVIGVIKVIQITTIAAGPDIPYRLSMVFIWGQAEPNATIIAASIPVLRVLFRDIHRSKYGNSSEGVGKRGPTSGSGGGFLRSNNESKFHRNGTTAGHRLSGSEQNEDDGDSERSILGQETSRGLKDGDNDIVKTTEVVIDYDRGHRGTSVGESFEMTDRSGDKRGSAFGRAV</sequence>
<dbReference type="Proteomes" id="UP000813385">
    <property type="component" value="Unassembled WGS sequence"/>
</dbReference>
<dbReference type="AlphaFoldDB" id="A0A8K0TIJ3"/>
<feature type="transmembrane region" description="Helical" evidence="7">
    <location>
        <begin position="267"/>
        <end position="289"/>
    </location>
</feature>
<organism evidence="9 10">
    <name type="scientific">Plectosphaerella cucumerina</name>
    <dbReference type="NCBI Taxonomy" id="40658"/>
    <lineage>
        <taxon>Eukaryota</taxon>
        <taxon>Fungi</taxon>
        <taxon>Dikarya</taxon>
        <taxon>Ascomycota</taxon>
        <taxon>Pezizomycotina</taxon>
        <taxon>Sordariomycetes</taxon>
        <taxon>Hypocreomycetidae</taxon>
        <taxon>Glomerellales</taxon>
        <taxon>Plectosphaerellaceae</taxon>
        <taxon>Plectosphaerella</taxon>
    </lineage>
</organism>
<dbReference type="OrthoDB" id="5417887at2759"/>
<evidence type="ECO:0000256" key="6">
    <source>
        <dbReference type="SAM" id="MobiDB-lite"/>
    </source>
</evidence>
<gene>
    <name evidence="9" type="ORF">B0T11DRAFT_328790</name>
</gene>
<comment type="caution">
    <text evidence="9">The sequence shown here is derived from an EMBL/GenBank/DDBJ whole genome shotgun (WGS) entry which is preliminary data.</text>
</comment>